<dbReference type="NCBIfam" id="TIGR02985">
    <property type="entry name" value="Sig70_bacteroi1"/>
    <property type="match status" value="1"/>
</dbReference>
<dbReference type="InterPro" id="IPR014327">
    <property type="entry name" value="RNA_pol_sigma70_bacteroid"/>
</dbReference>
<name>A0A1X7KSC2_9SPHI</name>
<dbReference type="InterPro" id="IPR013324">
    <property type="entry name" value="RNA_pol_sigma_r3/r4-like"/>
</dbReference>
<dbReference type="RefSeq" id="WP_085473857.1">
    <property type="nucleotide sequence ID" value="NZ_CP038029.1"/>
</dbReference>
<dbReference type="SUPFAM" id="SSF88946">
    <property type="entry name" value="Sigma2 domain of RNA polymerase sigma factors"/>
    <property type="match status" value="1"/>
</dbReference>
<protein>
    <submittedName>
        <fullName evidence="5">RNA polymerase sigma-70 factor, ECF subfamily</fullName>
    </submittedName>
</protein>
<dbReference type="InterPro" id="IPR036388">
    <property type="entry name" value="WH-like_DNA-bd_sf"/>
</dbReference>
<evidence type="ECO:0000313" key="6">
    <source>
        <dbReference type="Proteomes" id="UP000192980"/>
    </source>
</evidence>
<organism evidence="5 6">
    <name type="scientific">Sphingobacterium psychroaquaticum</name>
    <dbReference type="NCBI Taxonomy" id="561061"/>
    <lineage>
        <taxon>Bacteria</taxon>
        <taxon>Pseudomonadati</taxon>
        <taxon>Bacteroidota</taxon>
        <taxon>Sphingobacteriia</taxon>
        <taxon>Sphingobacteriales</taxon>
        <taxon>Sphingobacteriaceae</taxon>
        <taxon>Sphingobacterium</taxon>
    </lineage>
</organism>
<dbReference type="OrthoDB" id="655312at2"/>
<dbReference type="CDD" id="cd06171">
    <property type="entry name" value="Sigma70_r4"/>
    <property type="match status" value="1"/>
</dbReference>
<keyword evidence="4" id="KW-0804">Transcription</keyword>
<dbReference type="InterPro" id="IPR014284">
    <property type="entry name" value="RNA_pol_sigma-70_dom"/>
</dbReference>
<dbReference type="InterPro" id="IPR013325">
    <property type="entry name" value="RNA_pol_sigma_r2"/>
</dbReference>
<evidence type="ECO:0000256" key="2">
    <source>
        <dbReference type="ARBA" id="ARBA00023015"/>
    </source>
</evidence>
<reference evidence="5 6" key="1">
    <citation type="submission" date="2017-04" db="EMBL/GenBank/DDBJ databases">
        <authorList>
            <person name="Afonso C.L."/>
            <person name="Miller P.J."/>
            <person name="Scott M.A."/>
            <person name="Spackman E."/>
            <person name="Goraichik I."/>
            <person name="Dimitrov K.M."/>
            <person name="Suarez D.L."/>
            <person name="Swayne D.E."/>
        </authorList>
    </citation>
    <scope>NUCLEOTIDE SEQUENCE [LARGE SCALE GENOMIC DNA]</scope>
    <source>
        <strain evidence="5 6">DSM 22418</strain>
    </source>
</reference>
<evidence type="ECO:0000256" key="4">
    <source>
        <dbReference type="ARBA" id="ARBA00023163"/>
    </source>
</evidence>
<dbReference type="SUPFAM" id="SSF88659">
    <property type="entry name" value="Sigma3 and sigma4 domains of RNA polymerase sigma factors"/>
    <property type="match status" value="1"/>
</dbReference>
<dbReference type="GO" id="GO:0003677">
    <property type="term" value="F:DNA binding"/>
    <property type="evidence" value="ECO:0007669"/>
    <property type="project" value="InterPro"/>
</dbReference>
<dbReference type="STRING" id="561061.SAMN05660862_3158"/>
<evidence type="ECO:0000256" key="1">
    <source>
        <dbReference type="ARBA" id="ARBA00010641"/>
    </source>
</evidence>
<dbReference type="PANTHER" id="PTHR43133:SF46">
    <property type="entry name" value="RNA POLYMERASE SIGMA-70 FACTOR ECF SUBFAMILY"/>
    <property type="match status" value="1"/>
</dbReference>
<dbReference type="InterPro" id="IPR013249">
    <property type="entry name" value="RNA_pol_sigma70_r4_t2"/>
</dbReference>
<dbReference type="GO" id="GO:0016987">
    <property type="term" value="F:sigma factor activity"/>
    <property type="evidence" value="ECO:0007669"/>
    <property type="project" value="UniProtKB-KW"/>
</dbReference>
<sequence length="203" mass="24118">MSPDTATLPFDSEEKYLLSLLKEGDYAAFESIYHNYSLRILGRIIRLVRSKHIAEEVLQELFLKVWEKREQIDLNRSFRSFLFSIAQNIVYDHFRRVSLDDKFRSMFIQNYHEDYAHIEEELVFKQSQEQLMQAIAKLPPQCQRVFILFKLEGKSYAEIAEMLRISKSTINNHITKANGLLKEELPFYQSHLVIVSLLLFKFF</sequence>
<keyword evidence="3" id="KW-0731">Sigma factor</keyword>
<dbReference type="Pfam" id="PF08281">
    <property type="entry name" value="Sigma70_r4_2"/>
    <property type="match status" value="1"/>
</dbReference>
<dbReference type="Gene3D" id="1.10.10.10">
    <property type="entry name" value="Winged helix-like DNA-binding domain superfamily/Winged helix DNA-binding domain"/>
    <property type="match status" value="1"/>
</dbReference>
<proteinExistence type="inferred from homology"/>
<evidence type="ECO:0000256" key="3">
    <source>
        <dbReference type="ARBA" id="ARBA00023082"/>
    </source>
</evidence>
<dbReference type="Proteomes" id="UP000192980">
    <property type="component" value="Unassembled WGS sequence"/>
</dbReference>
<evidence type="ECO:0000313" key="5">
    <source>
        <dbReference type="EMBL" id="SMG44049.1"/>
    </source>
</evidence>
<dbReference type="NCBIfam" id="TIGR02937">
    <property type="entry name" value="sigma70-ECF"/>
    <property type="match status" value="1"/>
</dbReference>
<dbReference type="AlphaFoldDB" id="A0A1X7KSC2"/>
<comment type="similarity">
    <text evidence="1">Belongs to the sigma-70 factor family. ECF subfamily.</text>
</comment>
<keyword evidence="6" id="KW-1185">Reference proteome</keyword>
<dbReference type="PANTHER" id="PTHR43133">
    <property type="entry name" value="RNA POLYMERASE ECF-TYPE SIGMA FACTO"/>
    <property type="match status" value="1"/>
</dbReference>
<dbReference type="Gene3D" id="1.10.1740.10">
    <property type="match status" value="1"/>
</dbReference>
<gene>
    <name evidence="5" type="ORF">SAMN05660862_3158</name>
</gene>
<dbReference type="InterPro" id="IPR007627">
    <property type="entry name" value="RNA_pol_sigma70_r2"/>
</dbReference>
<dbReference type="EMBL" id="FXAU01000006">
    <property type="protein sequence ID" value="SMG44049.1"/>
    <property type="molecule type" value="Genomic_DNA"/>
</dbReference>
<dbReference type="Pfam" id="PF04542">
    <property type="entry name" value="Sigma70_r2"/>
    <property type="match status" value="1"/>
</dbReference>
<accession>A0A1X7KSC2</accession>
<keyword evidence="2" id="KW-0805">Transcription regulation</keyword>
<dbReference type="GO" id="GO:0006352">
    <property type="term" value="P:DNA-templated transcription initiation"/>
    <property type="evidence" value="ECO:0007669"/>
    <property type="project" value="InterPro"/>
</dbReference>
<dbReference type="InterPro" id="IPR039425">
    <property type="entry name" value="RNA_pol_sigma-70-like"/>
</dbReference>